<comment type="caution">
    <text evidence="3">The sequence shown here is derived from an EMBL/GenBank/DDBJ whole genome shotgun (WGS) entry which is preliminary data.</text>
</comment>
<feature type="chain" id="PRO_5045337180" evidence="2">
    <location>
        <begin position="24"/>
        <end position="373"/>
    </location>
</feature>
<accession>A0ABV7IN25</accession>
<dbReference type="EMBL" id="JBHRTQ010000007">
    <property type="protein sequence ID" value="MFC3174093.1"/>
    <property type="molecule type" value="Genomic_DNA"/>
</dbReference>
<evidence type="ECO:0000313" key="4">
    <source>
        <dbReference type="Proteomes" id="UP001595604"/>
    </source>
</evidence>
<gene>
    <name evidence="3" type="ORF">ACFOD9_07515</name>
</gene>
<feature type="signal peptide" evidence="2">
    <location>
        <begin position="1"/>
        <end position="23"/>
    </location>
</feature>
<keyword evidence="2" id="KW-0732">Signal</keyword>
<evidence type="ECO:0000313" key="3">
    <source>
        <dbReference type="EMBL" id="MFC3174093.1"/>
    </source>
</evidence>
<protein>
    <submittedName>
        <fullName evidence="3">Uncharacterized protein</fullName>
    </submittedName>
</protein>
<dbReference type="Proteomes" id="UP001595604">
    <property type="component" value="Unassembled WGS sequence"/>
</dbReference>
<dbReference type="RefSeq" id="WP_379509465.1">
    <property type="nucleotide sequence ID" value="NZ_JBHRTQ010000007.1"/>
</dbReference>
<reference evidence="4" key="1">
    <citation type="journal article" date="2019" name="Int. J. Syst. Evol. Microbiol.">
        <title>The Global Catalogue of Microorganisms (GCM) 10K type strain sequencing project: providing services to taxonomists for standard genome sequencing and annotation.</title>
        <authorList>
            <consortium name="The Broad Institute Genomics Platform"/>
            <consortium name="The Broad Institute Genome Sequencing Center for Infectious Disease"/>
            <person name="Wu L."/>
            <person name="Ma J."/>
        </authorList>
    </citation>
    <scope>NUCLEOTIDE SEQUENCE [LARGE SCALE GENOMIC DNA]</scope>
    <source>
        <strain evidence="4">KCTC 42984</strain>
    </source>
</reference>
<proteinExistence type="predicted"/>
<sequence length="373" mass="39483">MQISWRIAAIGAGCAAIVPLLSAQTSPATSTEAFIVSDLSYAFYRGDEKTDCPDGRSFSLRDAYLQTRAPAERERLLKPENAAALDSAYKNDYVFGPGGKDICTDAELFATPEHPLQKPFRGPVAPGMDLDGATPGHATPGTCRHDSFTSPTGERGVDNQMYRATGCNTMWRGIGEKGRGELSGPMSVGKHPVAIVVAGVDDWQDDPHVEVLVAAVADRPPLDAKQVPMAGSSVTLSANPRYRMRVTGSIRNGVLTTDPGDFILPYNWVGASGGEYIARHVRLRLTRNKDGELSGALGGYRPIDNVIAMFRVGGPGVASTAGVDCSSLRQSLGLFADGDPDQAGKCTSVSTALNIAARPAFVYDGGKLLNGRP</sequence>
<evidence type="ECO:0000256" key="2">
    <source>
        <dbReference type="SAM" id="SignalP"/>
    </source>
</evidence>
<name>A0ABV7IN25_9SPHN</name>
<feature type="region of interest" description="Disordered" evidence="1">
    <location>
        <begin position="137"/>
        <end position="159"/>
    </location>
</feature>
<evidence type="ECO:0000256" key="1">
    <source>
        <dbReference type="SAM" id="MobiDB-lite"/>
    </source>
</evidence>
<keyword evidence="4" id="KW-1185">Reference proteome</keyword>
<organism evidence="3 4">
    <name type="scientific">Novosphingobium bradum</name>
    <dbReference type="NCBI Taxonomy" id="1737444"/>
    <lineage>
        <taxon>Bacteria</taxon>
        <taxon>Pseudomonadati</taxon>
        <taxon>Pseudomonadota</taxon>
        <taxon>Alphaproteobacteria</taxon>
        <taxon>Sphingomonadales</taxon>
        <taxon>Sphingomonadaceae</taxon>
        <taxon>Novosphingobium</taxon>
    </lineage>
</organism>